<evidence type="ECO:0000313" key="3">
    <source>
        <dbReference type="Proteomes" id="UP000016927"/>
    </source>
</evidence>
<keyword evidence="3" id="KW-1185">Reference proteome</keyword>
<name>R0MP90_NOSB1</name>
<dbReference type="HOGENOM" id="CLU_1825821_0_0_1"/>
<dbReference type="AlphaFoldDB" id="R0MP90"/>
<reference evidence="2 3" key="1">
    <citation type="journal article" date="2013" name="BMC Genomics">
        <title>Comparative genomics of parasitic silkworm microsporidia reveal an association between genome expansion and host adaptation.</title>
        <authorList>
            <person name="Pan G."/>
            <person name="Xu J."/>
            <person name="Li T."/>
            <person name="Xia Q."/>
            <person name="Liu S.L."/>
            <person name="Zhang G."/>
            <person name="Li S."/>
            <person name="Li C."/>
            <person name="Liu H."/>
            <person name="Yang L."/>
            <person name="Liu T."/>
            <person name="Zhang X."/>
            <person name="Wu Z."/>
            <person name="Fan W."/>
            <person name="Dang X."/>
            <person name="Xiang H."/>
            <person name="Tao M."/>
            <person name="Li Y."/>
            <person name="Hu J."/>
            <person name="Li Z."/>
            <person name="Lin L."/>
            <person name="Luo J."/>
            <person name="Geng L."/>
            <person name="Wang L."/>
            <person name="Long M."/>
            <person name="Wan Y."/>
            <person name="He N."/>
            <person name="Zhang Z."/>
            <person name="Lu C."/>
            <person name="Keeling P.J."/>
            <person name="Wang J."/>
            <person name="Xiang Z."/>
            <person name="Zhou Z."/>
        </authorList>
    </citation>
    <scope>NUCLEOTIDE SEQUENCE [LARGE SCALE GENOMIC DNA]</scope>
    <source>
        <strain evidence="3">CQ1 / CVCC 102059</strain>
    </source>
</reference>
<organism evidence="2 3">
    <name type="scientific">Nosema bombycis (strain CQ1 / CVCC 102059)</name>
    <name type="common">Microsporidian parasite</name>
    <name type="synonym">Pebrine of silkworm</name>
    <dbReference type="NCBI Taxonomy" id="578461"/>
    <lineage>
        <taxon>Eukaryota</taxon>
        <taxon>Fungi</taxon>
        <taxon>Fungi incertae sedis</taxon>
        <taxon>Microsporidia</taxon>
        <taxon>Nosematidae</taxon>
        <taxon>Nosema</taxon>
    </lineage>
</organism>
<accession>R0MP90</accession>
<dbReference type="Proteomes" id="UP000016927">
    <property type="component" value="Unassembled WGS sequence"/>
</dbReference>
<gene>
    <name evidence="2" type="ORF">NBO_18g0020</name>
</gene>
<dbReference type="EMBL" id="KB908926">
    <property type="protein sequence ID" value="EOB14693.1"/>
    <property type="molecule type" value="Genomic_DNA"/>
</dbReference>
<evidence type="ECO:0000256" key="1">
    <source>
        <dbReference type="SAM" id="MobiDB-lite"/>
    </source>
</evidence>
<sequence>MFISVKDLETISFNAIIDDLYAQNNECKKDNKEPNKRKNLPANQNGNELGVIGMNNFNYVTVNVQNEKHNPIKPNKLILNHAQINNLDFFEEGIEFVGGEQPNKVYNDIKANQILSKDFEFKDNEVNDNMNTQEKIKVWKM</sequence>
<evidence type="ECO:0000313" key="2">
    <source>
        <dbReference type="EMBL" id="EOB14693.1"/>
    </source>
</evidence>
<protein>
    <submittedName>
        <fullName evidence="2">Uncharacterized protein</fullName>
    </submittedName>
</protein>
<proteinExistence type="predicted"/>
<feature type="region of interest" description="Disordered" evidence="1">
    <location>
        <begin position="28"/>
        <end position="47"/>
    </location>
</feature>
<dbReference type="VEuPathDB" id="MicrosporidiaDB:NBO_18g0020"/>